<evidence type="ECO:0000256" key="6">
    <source>
        <dbReference type="ARBA" id="ARBA00009999"/>
    </source>
</evidence>
<dbReference type="KEGG" id="pfy:PFICI_05943"/>
<evidence type="ECO:0000256" key="5">
    <source>
        <dbReference type="ARBA" id="ARBA00004074"/>
    </source>
</evidence>
<keyword evidence="16" id="KW-1185">Reference proteome</keyword>
<evidence type="ECO:0000256" key="1">
    <source>
        <dbReference type="ARBA" id="ARBA00001638"/>
    </source>
</evidence>
<feature type="domain" description="HD/PDEase" evidence="14">
    <location>
        <begin position="56"/>
        <end position="176"/>
    </location>
</feature>
<comment type="subunit">
    <text evidence="7">Homodimer.</text>
</comment>
<evidence type="ECO:0000256" key="8">
    <source>
        <dbReference type="ARBA" id="ARBA00012964"/>
    </source>
</evidence>
<sequence>MSVNNGPEQPWSVAGALQQLGITPEEKANDFLPFWHILERLKTTKRTGWKRHGIKDGESIADHSWRMAMIAMFAAPANLDKLKCIQMCLVHDIAESVVGDITPADNISKEEKQGRERETVDWMAQALLCKAGDGRQGEELRGIWEEFEQGDTAESRFVQDIDKIELLLQMVEYEGRSAQDLSQFAYVAQKLSDNMKPLGEKILDERQDVLPAPEEPGMKEMQDRYYS</sequence>
<dbReference type="eggNOG" id="KOG3197">
    <property type="taxonomic scope" value="Eukaryota"/>
</dbReference>
<organism evidence="15 16">
    <name type="scientific">Pestalotiopsis fici (strain W106-1 / CGMCC3.15140)</name>
    <dbReference type="NCBI Taxonomy" id="1229662"/>
    <lineage>
        <taxon>Eukaryota</taxon>
        <taxon>Fungi</taxon>
        <taxon>Dikarya</taxon>
        <taxon>Ascomycota</taxon>
        <taxon>Pezizomycotina</taxon>
        <taxon>Sordariomycetes</taxon>
        <taxon>Xylariomycetidae</taxon>
        <taxon>Amphisphaeriales</taxon>
        <taxon>Sporocadaceae</taxon>
        <taxon>Pestalotiopsis</taxon>
    </lineage>
</organism>
<evidence type="ECO:0000256" key="9">
    <source>
        <dbReference type="ARBA" id="ARBA00022723"/>
    </source>
</evidence>
<dbReference type="Proteomes" id="UP000030651">
    <property type="component" value="Unassembled WGS sequence"/>
</dbReference>
<comment type="similarity">
    <text evidence="6">Belongs to the HDDC2 family.</text>
</comment>
<dbReference type="AlphaFoldDB" id="W3XF62"/>
<feature type="compositionally biased region" description="Basic and acidic residues" evidence="13">
    <location>
        <begin position="216"/>
        <end position="227"/>
    </location>
</feature>
<dbReference type="OMA" id="TWRLCLM"/>
<evidence type="ECO:0000256" key="11">
    <source>
        <dbReference type="ARBA" id="ARBA00022842"/>
    </source>
</evidence>
<dbReference type="PANTHER" id="PTHR11845:SF13">
    <property type="entry name" value="5'-DEOXYNUCLEOTIDASE HDDC2"/>
    <property type="match status" value="1"/>
</dbReference>
<evidence type="ECO:0000256" key="4">
    <source>
        <dbReference type="ARBA" id="ARBA00001946"/>
    </source>
</evidence>
<keyword evidence="9" id="KW-0479">Metal-binding</keyword>
<comment type="catalytic activity">
    <reaction evidence="1">
        <text>a 2'-deoxyribonucleoside 5'-phosphate + H2O = a 2'-deoxyribonucleoside + phosphate</text>
        <dbReference type="Rhea" id="RHEA:36167"/>
        <dbReference type="ChEBI" id="CHEBI:15377"/>
        <dbReference type="ChEBI" id="CHEBI:18274"/>
        <dbReference type="ChEBI" id="CHEBI:43474"/>
        <dbReference type="ChEBI" id="CHEBI:65317"/>
        <dbReference type="EC" id="3.1.3.89"/>
    </reaction>
</comment>
<feature type="region of interest" description="Disordered" evidence="13">
    <location>
        <begin position="205"/>
        <end position="227"/>
    </location>
</feature>
<evidence type="ECO:0000256" key="12">
    <source>
        <dbReference type="ARBA" id="ARBA00023285"/>
    </source>
</evidence>
<dbReference type="EC" id="3.1.3.89" evidence="8"/>
<dbReference type="OrthoDB" id="10254258at2759"/>
<dbReference type="SMART" id="SM00471">
    <property type="entry name" value="HDc"/>
    <property type="match status" value="1"/>
</dbReference>
<dbReference type="SUPFAM" id="SSF109604">
    <property type="entry name" value="HD-domain/PDEase-like"/>
    <property type="match status" value="1"/>
</dbReference>
<dbReference type="RefSeq" id="XP_007832715.1">
    <property type="nucleotide sequence ID" value="XM_007834524.1"/>
</dbReference>
<dbReference type="GO" id="GO:0046872">
    <property type="term" value="F:metal ion binding"/>
    <property type="evidence" value="ECO:0007669"/>
    <property type="project" value="UniProtKB-KW"/>
</dbReference>
<protein>
    <recommendedName>
        <fullName evidence="8">5'-deoxynucleotidase</fullName>
        <ecNumber evidence="8">3.1.3.89</ecNumber>
    </recommendedName>
</protein>
<evidence type="ECO:0000313" key="16">
    <source>
        <dbReference type="Proteomes" id="UP000030651"/>
    </source>
</evidence>
<dbReference type="GO" id="GO:0009159">
    <property type="term" value="P:deoxyribonucleoside monophosphate catabolic process"/>
    <property type="evidence" value="ECO:0007669"/>
    <property type="project" value="UniProtKB-ARBA"/>
</dbReference>
<comment type="function">
    <text evidence="5">Catalyzes the dephosphorylation of the nucleoside 5'-monophosphates deoxyadenosine monophosphate (dAMP), deoxycytidine monophosphate (dCMP), deoxyguanosine monophosphate (dGMP) and deoxythymidine monophosphate (dTMP).</text>
</comment>
<dbReference type="GO" id="GO:0002953">
    <property type="term" value="F:5'-deoxynucleotidase activity"/>
    <property type="evidence" value="ECO:0007669"/>
    <property type="project" value="UniProtKB-EC"/>
</dbReference>
<dbReference type="STRING" id="1229662.W3XF62"/>
<dbReference type="InterPro" id="IPR039356">
    <property type="entry name" value="YfbR/HDDC2"/>
</dbReference>
<accession>W3XF62</accession>
<proteinExistence type="inferred from homology"/>
<name>W3XF62_PESFW</name>
<keyword evidence="11" id="KW-0460">Magnesium</keyword>
<dbReference type="FunCoup" id="W3XF62">
    <property type="interactions" value="476"/>
</dbReference>
<dbReference type="CDD" id="cd00077">
    <property type="entry name" value="HDc"/>
    <property type="match status" value="1"/>
</dbReference>
<dbReference type="HOGENOM" id="CLU_039453_2_0_1"/>
<dbReference type="EMBL" id="KI912111">
    <property type="protein sequence ID" value="ETS84067.1"/>
    <property type="molecule type" value="Genomic_DNA"/>
</dbReference>
<dbReference type="FunFam" id="1.10.3210.10:FF:000011">
    <property type="entry name" value="HD domain-containing protein 2"/>
    <property type="match status" value="1"/>
</dbReference>
<comment type="cofactor">
    <cofactor evidence="4">
        <name>Mg(2+)</name>
        <dbReference type="ChEBI" id="CHEBI:18420"/>
    </cofactor>
</comment>
<gene>
    <name evidence="15" type="ORF">PFICI_05943</name>
</gene>
<keyword evidence="10" id="KW-0378">Hydrolase</keyword>
<dbReference type="PANTHER" id="PTHR11845">
    <property type="entry name" value="5'-DEOXYNUCLEOTIDASE HDDC2"/>
    <property type="match status" value="1"/>
</dbReference>
<evidence type="ECO:0000259" key="14">
    <source>
        <dbReference type="SMART" id="SM00471"/>
    </source>
</evidence>
<evidence type="ECO:0000256" key="3">
    <source>
        <dbReference type="ARBA" id="ARBA00001941"/>
    </source>
</evidence>
<evidence type="ECO:0000313" key="15">
    <source>
        <dbReference type="EMBL" id="ETS84067.1"/>
    </source>
</evidence>
<dbReference type="GO" id="GO:0005737">
    <property type="term" value="C:cytoplasm"/>
    <property type="evidence" value="ECO:0007669"/>
    <property type="project" value="TreeGrafter"/>
</dbReference>
<keyword evidence="12" id="KW-0170">Cobalt</keyword>
<evidence type="ECO:0000256" key="10">
    <source>
        <dbReference type="ARBA" id="ARBA00022801"/>
    </source>
</evidence>
<evidence type="ECO:0000256" key="13">
    <source>
        <dbReference type="SAM" id="MobiDB-lite"/>
    </source>
</evidence>
<comment type="cofactor">
    <cofactor evidence="2">
        <name>Mn(2+)</name>
        <dbReference type="ChEBI" id="CHEBI:29035"/>
    </cofactor>
</comment>
<evidence type="ECO:0000256" key="7">
    <source>
        <dbReference type="ARBA" id="ARBA00011738"/>
    </source>
</evidence>
<dbReference type="InterPro" id="IPR006674">
    <property type="entry name" value="HD_domain"/>
</dbReference>
<dbReference type="Gene3D" id="1.10.3210.10">
    <property type="entry name" value="Hypothetical protein af1432"/>
    <property type="match status" value="1"/>
</dbReference>
<dbReference type="GeneID" id="19270956"/>
<comment type="cofactor">
    <cofactor evidence="3">
        <name>Co(2+)</name>
        <dbReference type="ChEBI" id="CHEBI:48828"/>
    </cofactor>
</comment>
<dbReference type="Pfam" id="PF13023">
    <property type="entry name" value="HD_3"/>
    <property type="match status" value="1"/>
</dbReference>
<dbReference type="InParanoid" id="W3XF62"/>
<reference evidence="16" key="1">
    <citation type="journal article" date="2015" name="BMC Genomics">
        <title>Genomic and transcriptomic analysis of the endophytic fungus Pestalotiopsis fici reveals its lifestyle and high potential for synthesis of natural products.</title>
        <authorList>
            <person name="Wang X."/>
            <person name="Zhang X."/>
            <person name="Liu L."/>
            <person name="Xiang M."/>
            <person name="Wang W."/>
            <person name="Sun X."/>
            <person name="Che Y."/>
            <person name="Guo L."/>
            <person name="Liu G."/>
            <person name="Guo L."/>
            <person name="Wang C."/>
            <person name="Yin W.B."/>
            <person name="Stadler M."/>
            <person name="Zhang X."/>
            <person name="Liu X."/>
        </authorList>
    </citation>
    <scope>NUCLEOTIDE SEQUENCE [LARGE SCALE GENOMIC DNA]</scope>
    <source>
        <strain evidence="16">W106-1 / CGMCC3.15140</strain>
    </source>
</reference>
<evidence type="ECO:0000256" key="2">
    <source>
        <dbReference type="ARBA" id="ARBA00001936"/>
    </source>
</evidence>
<dbReference type="InterPro" id="IPR003607">
    <property type="entry name" value="HD/PDEase_dom"/>
</dbReference>